<dbReference type="RefSeq" id="XP_001835648.1">
    <property type="nucleotide sequence ID" value="XM_001835596.1"/>
</dbReference>
<dbReference type="eggNOG" id="ENOG502S4QJ">
    <property type="taxonomic scope" value="Eukaryota"/>
</dbReference>
<feature type="transmembrane region" description="Helical" evidence="2">
    <location>
        <begin position="137"/>
        <end position="157"/>
    </location>
</feature>
<proteinExistence type="predicted"/>
<feature type="compositionally biased region" description="Basic and acidic residues" evidence="1">
    <location>
        <begin position="14"/>
        <end position="25"/>
    </location>
</feature>
<feature type="region of interest" description="Disordered" evidence="1">
    <location>
        <begin position="1"/>
        <end position="30"/>
    </location>
</feature>
<keyword evidence="2" id="KW-0472">Membrane</keyword>
<dbReference type="Proteomes" id="UP000001861">
    <property type="component" value="Unassembled WGS sequence"/>
</dbReference>
<evidence type="ECO:0000256" key="1">
    <source>
        <dbReference type="SAM" id="MobiDB-lite"/>
    </source>
</evidence>
<dbReference type="InParanoid" id="A8NQP8"/>
<dbReference type="GeneID" id="6012183"/>
<dbReference type="KEGG" id="cci:CC1G_03430"/>
<keyword evidence="2" id="KW-1133">Transmembrane helix</keyword>
<dbReference type="OMA" id="WKEWKRG"/>
<protein>
    <submittedName>
        <fullName evidence="3">Uncharacterized protein</fullName>
    </submittedName>
</protein>
<dbReference type="VEuPathDB" id="FungiDB:CC1G_03430"/>
<gene>
    <name evidence="3" type="ORF">CC1G_03430</name>
</gene>
<evidence type="ECO:0000313" key="4">
    <source>
        <dbReference type="Proteomes" id="UP000001861"/>
    </source>
</evidence>
<accession>A8NQP8</accession>
<dbReference type="EMBL" id="AACS02000008">
    <property type="protein sequence ID" value="EAU86219.1"/>
    <property type="molecule type" value="Genomic_DNA"/>
</dbReference>
<name>A8NQP8_COPC7</name>
<dbReference type="OrthoDB" id="5582002at2759"/>
<keyword evidence="4" id="KW-1185">Reference proteome</keyword>
<keyword evidence="2" id="KW-0812">Transmembrane</keyword>
<evidence type="ECO:0000256" key="2">
    <source>
        <dbReference type="SAM" id="Phobius"/>
    </source>
</evidence>
<feature type="compositionally biased region" description="Polar residues" evidence="1">
    <location>
        <begin position="1"/>
        <end position="10"/>
    </location>
</feature>
<reference evidence="3 4" key="1">
    <citation type="journal article" date="2010" name="Proc. Natl. Acad. Sci. U.S.A.">
        <title>Insights into evolution of multicellular fungi from the assembled chromosomes of the mushroom Coprinopsis cinerea (Coprinus cinereus).</title>
        <authorList>
            <person name="Stajich J.E."/>
            <person name="Wilke S.K."/>
            <person name="Ahren D."/>
            <person name="Au C.H."/>
            <person name="Birren B.W."/>
            <person name="Borodovsky M."/>
            <person name="Burns C."/>
            <person name="Canback B."/>
            <person name="Casselton L.A."/>
            <person name="Cheng C.K."/>
            <person name="Deng J."/>
            <person name="Dietrich F.S."/>
            <person name="Fargo D.C."/>
            <person name="Farman M.L."/>
            <person name="Gathman A.C."/>
            <person name="Goldberg J."/>
            <person name="Guigo R."/>
            <person name="Hoegger P.J."/>
            <person name="Hooker J.B."/>
            <person name="Huggins A."/>
            <person name="James T.Y."/>
            <person name="Kamada T."/>
            <person name="Kilaru S."/>
            <person name="Kodira C."/>
            <person name="Kues U."/>
            <person name="Kupfer D."/>
            <person name="Kwan H.S."/>
            <person name="Lomsadze A."/>
            <person name="Li W."/>
            <person name="Lilly W.W."/>
            <person name="Ma L.J."/>
            <person name="Mackey A.J."/>
            <person name="Manning G."/>
            <person name="Martin F."/>
            <person name="Muraguchi H."/>
            <person name="Natvig D.O."/>
            <person name="Palmerini H."/>
            <person name="Ramesh M.A."/>
            <person name="Rehmeyer C.J."/>
            <person name="Roe B.A."/>
            <person name="Shenoy N."/>
            <person name="Stanke M."/>
            <person name="Ter-Hovhannisyan V."/>
            <person name="Tunlid A."/>
            <person name="Velagapudi R."/>
            <person name="Vision T.J."/>
            <person name="Zeng Q."/>
            <person name="Zolan M.E."/>
            <person name="Pukkila P.J."/>
        </authorList>
    </citation>
    <scope>NUCLEOTIDE SEQUENCE [LARGE SCALE GENOMIC DNA]</scope>
    <source>
        <strain evidence="4">Okayama-7 / 130 / ATCC MYA-4618 / FGSC 9003</strain>
    </source>
</reference>
<organism evidence="3 4">
    <name type="scientific">Coprinopsis cinerea (strain Okayama-7 / 130 / ATCC MYA-4618 / FGSC 9003)</name>
    <name type="common">Inky cap fungus</name>
    <name type="synonym">Hormographiella aspergillata</name>
    <dbReference type="NCBI Taxonomy" id="240176"/>
    <lineage>
        <taxon>Eukaryota</taxon>
        <taxon>Fungi</taxon>
        <taxon>Dikarya</taxon>
        <taxon>Basidiomycota</taxon>
        <taxon>Agaricomycotina</taxon>
        <taxon>Agaricomycetes</taxon>
        <taxon>Agaricomycetidae</taxon>
        <taxon>Agaricales</taxon>
        <taxon>Agaricineae</taxon>
        <taxon>Psathyrellaceae</taxon>
        <taxon>Coprinopsis</taxon>
    </lineage>
</organism>
<comment type="caution">
    <text evidence="3">The sequence shown here is derived from an EMBL/GenBank/DDBJ whole genome shotgun (WGS) entry which is preliminary data.</text>
</comment>
<dbReference type="AlphaFoldDB" id="A8NQP8"/>
<sequence length="324" mass="36420">MSAGYNQGSYLNAGREEPVKGGRDERDEEEAWDVYADFNNAGPRYSTNLGLTTNSNGYQQLPTPRSAPPMVDHVDSSGNKVEMVTVPALGAEWSKDELRAMTKTARKKEKAERRREFWKAWNRDQRGLCGKYFTRKVFVFFMFGLCAVIGIILAFTIPRVPHFAFNSSMPMAPATGEWAEAIDVIFSRAPANFSFPAYAALQLDTTANFLPLNFRELKAEVFDLDTGRKVGTGDLGSRRIPARGFPRILLPLNITYMAANDSDTTWMNWYDACKNRATYVDGKRRPLKFRMILEMKILGLLNRPQASVQVGDADCPIELDLNSS</sequence>
<dbReference type="STRING" id="240176.A8NQP8"/>
<evidence type="ECO:0000313" key="3">
    <source>
        <dbReference type="EMBL" id="EAU86219.1"/>
    </source>
</evidence>